<dbReference type="InterPro" id="IPR011992">
    <property type="entry name" value="EF-hand-dom_pair"/>
</dbReference>
<proteinExistence type="inferred from homology"/>
<keyword evidence="16" id="KW-1185">Reference proteome</keyword>
<dbReference type="PROSITE" id="PS50222">
    <property type="entry name" value="EF_HAND_2"/>
    <property type="match status" value="2"/>
</dbReference>
<dbReference type="eggNOG" id="KOG0034">
    <property type="taxonomic scope" value="Eukaryota"/>
</dbReference>
<keyword evidence="12" id="KW-0106">Calcium</keyword>
<comment type="function">
    <text evidence="12">Acts as a calcium sensor. CBL proteins interact with CIPK serine-threonine protein kinases. Binding of a CBL protein to the regulatory NAF domain of a CIPK protein lead to the activation of the kinase in a calcium-dependent manner.</text>
</comment>
<dbReference type="GO" id="GO:0006506">
    <property type="term" value="P:GPI anchor biosynthetic process"/>
    <property type="evidence" value="ECO:0007669"/>
    <property type="project" value="UniProtKB-UniPathway"/>
</dbReference>
<name>J3NEP5_ORYBR</name>
<feature type="domain" description="EF-hand" evidence="14">
    <location>
        <begin position="445"/>
        <end position="480"/>
    </location>
</feature>
<keyword evidence="6 12" id="KW-0677">Repeat</keyword>
<dbReference type="UniPathway" id="UPA00196"/>
<comment type="subunit">
    <text evidence="12">Homodimer. Interacts with CIPK.</text>
</comment>
<evidence type="ECO:0000256" key="10">
    <source>
        <dbReference type="ARBA" id="ARBA00023180"/>
    </source>
</evidence>
<evidence type="ECO:0000256" key="11">
    <source>
        <dbReference type="ARBA" id="ARBA00023774"/>
    </source>
</evidence>
<keyword evidence="9 12" id="KW-0472">Membrane</keyword>
<keyword evidence="13" id="KW-0732">Signal</keyword>
<evidence type="ECO:0000256" key="2">
    <source>
        <dbReference type="ARBA" id="ARBA00004687"/>
    </source>
</evidence>
<comment type="similarity">
    <text evidence="11 12">Belongs to the calcineurin regulatory subunit family.</text>
</comment>
<keyword evidence="12" id="KW-0479">Metal-binding</keyword>
<dbReference type="CDD" id="cd00051">
    <property type="entry name" value="EFh"/>
    <property type="match status" value="1"/>
</dbReference>
<evidence type="ECO:0000256" key="1">
    <source>
        <dbReference type="ARBA" id="ARBA00004389"/>
    </source>
</evidence>
<keyword evidence="10" id="KW-0325">Glycoprotein</keyword>
<evidence type="ECO:0000256" key="9">
    <source>
        <dbReference type="ARBA" id="ARBA00023136"/>
    </source>
</evidence>
<evidence type="ECO:0000259" key="14">
    <source>
        <dbReference type="PROSITE" id="PS50222"/>
    </source>
</evidence>
<dbReference type="GO" id="GO:0019722">
    <property type="term" value="P:calcium-mediated signaling"/>
    <property type="evidence" value="ECO:0007669"/>
    <property type="project" value="UniProtKB-UniRule"/>
</dbReference>
<feature type="chain" id="PRO_5003774964" description="Calcineurin B-like protein" evidence="13">
    <location>
        <begin position="25"/>
        <end position="550"/>
    </location>
</feature>
<comment type="pathway">
    <text evidence="2">Glycolipid biosynthesis; glycosylphosphatidylinositol-anchor biosynthesis.</text>
</comment>
<keyword evidence="4" id="KW-0337">GPI-anchor biosynthesis</keyword>
<evidence type="ECO:0000256" key="3">
    <source>
        <dbReference type="ARBA" id="ARBA00010345"/>
    </source>
</evidence>
<evidence type="ECO:0000313" key="16">
    <source>
        <dbReference type="Proteomes" id="UP000006038"/>
    </source>
</evidence>
<dbReference type="PANTHER" id="PTHR23056:SF138">
    <property type="entry name" value="CALCINEURIN B-LIKE PROTEIN 3"/>
    <property type="match status" value="1"/>
</dbReference>
<evidence type="ECO:0000256" key="5">
    <source>
        <dbReference type="ARBA" id="ARBA00022692"/>
    </source>
</evidence>
<evidence type="ECO:0000313" key="15">
    <source>
        <dbReference type="EnsemblPlants" id="OB12G24530.1"/>
    </source>
</evidence>
<accession>J3NEP5</accession>
<sequence>MAAGSGAWLLALAVVVAWVAGVAAASLSPPGQDLGAQIEYRKLWKWFNFNSEQVDTGQKFINCMPCSRRYVFDVYHDILTGQLQRRDLIETSHSDDLCKGLDYDLDVPKLSEFHRQLVGEGSHRRLVYQVKFSKCADAVANFLDNYLANLVVIENLPNGVFADPFELQHFVERKVFLDVHVFGDTNLELPSALSNRSAVEIHVDLRSSVSVDCNLVVELPLHARYPPLDANGYATVEFGNPDLLLRYRKKDTIADSCSWLLKDLDAAPVEKAEWRIPCGDKAHLEFVSKAEWMLGARVDSERHENCGRLTHLASEGCIEKACKKKQVLAAVLFKCCDLELPQPKGLEDPQVLARETVFSVSEVEALYELFKKISSAVIDDGLINKEEFQLALFKTNKKESLFADRTLVHNLALGDVLPHVLNIFPALTGFDEFARALSVFHPSAPPDEKIDFSFQLYDLKQQGYIERQEVKQMVVATLAESGMNLSDEVVESIIDKTFEEADTKHDGKIDKEEWRNLVLRHPSLLKNMTLQYLKFSDSSNPLHNHRYSTS</sequence>
<dbReference type="Gramene" id="OB12G24530.1">
    <property type="protein sequence ID" value="OB12G24530.1"/>
    <property type="gene ID" value="OB12G24530"/>
</dbReference>
<protein>
    <recommendedName>
        <fullName evidence="12">Calcineurin B-like protein</fullName>
    </recommendedName>
</protein>
<dbReference type="GO" id="GO:0005789">
    <property type="term" value="C:endoplasmic reticulum membrane"/>
    <property type="evidence" value="ECO:0007669"/>
    <property type="project" value="UniProtKB-SubCell"/>
</dbReference>
<dbReference type="InterPro" id="IPR002048">
    <property type="entry name" value="EF_hand_dom"/>
</dbReference>
<evidence type="ECO:0000256" key="12">
    <source>
        <dbReference type="RuleBase" id="RU369080"/>
    </source>
</evidence>
<dbReference type="STRING" id="4533.J3NEP5"/>
<dbReference type="Gene3D" id="1.10.238.10">
    <property type="entry name" value="EF-hand"/>
    <property type="match status" value="1"/>
</dbReference>
<feature type="domain" description="EF-hand" evidence="14">
    <location>
        <begin position="489"/>
        <end position="524"/>
    </location>
</feature>
<dbReference type="AlphaFoldDB" id="J3NEP5"/>
<dbReference type="OMA" id="ERHENCG"/>
<dbReference type="Pfam" id="PF08320">
    <property type="entry name" value="PIG-X"/>
    <property type="match status" value="1"/>
</dbReference>
<evidence type="ECO:0000256" key="13">
    <source>
        <dbReference type="SAM" id="SignalP"/>
    </source>
</evidence>
<keyword evidence="8" id="KW-1133">Transmembrane helix</keyword>
<dbReference type="HOGENOM" id="CLU_495573_0_0_1"/>
<dbReference type="InterPro" id="IPR013233">
    <property type="entry name" value="PIG-X/PBN1"/>
</dbReference>
<keyword evidence="5" id="KW-0812">Transmembrane</keyword>
<dbReference type="GO" id="GO:0005509">
    <property type="term" value="F:calcium ion binding"/>
    <property type="evidence" value="ECO:0007669"/>
    <property type="project" value="UniProtKB-UniRule"/>
</dbReference>
<evidence type="ECO:0000256" key="7">
    <source>
        <dbReference type="ARBA" id="ARBA00022824"/>
    </source>
</evidence>
<organism evidence="15">
    <name type="scientific">Oryza brachyantha</name>
    <name type="common">malo sina</name>
    <dbReference type="NCBI Taxonomy" id="4533"/>
    <lineage>
        <taxon>Eukaryota</taxon>
        <taxon>Viridiplantae</taxon>
        <taxon>Streptophyta</taxon>
        <taxon>Embryophyta</taxon>
        <taxon>Tracheophyta</taxon>
        <taxon>Spermatophyta</taxon>
        <taxon>Magnoliopsida</taxon>
        <taxon>Liliopsida</taxon>
        <taxon>Poales</taxon>
        <taxon>Poaceae</taxon>
        <taxon>BOP clade</taxon>
        <taxon>Oryzoideae</taxon>
        <taxon>Oryzeae</taxon>
        <taxon>Oryzinae</taxon>
        <taxon>Oryza</taxon>
    </lineage>
</organism>
<comment type="similarity">
    <text evidence="3">Belongs to the PIGX family.</text>
</comment>
<feature type="signal peptide" evidence="13">
    <location>
        <begin position="1"/>
        <end position="24"/>
    </location>
</feature>
<dbReference type="GO" id="GO:0019900">
    <property type="term" value="F:kinase binding"/>
    <property type="evidence" value="ECO:0007669"/>
    <property type="project" value="UniProtKB-UniRule"/>
</dbReference>
<dbReference type="SUPFAM" id="SSF47473">
    <property type="entry name" value="EF-hand"/>
    <property type="match status" value="1"/>
</dbReference>
<dbReference type="Proteomes" id="UP000006038">
    <property type="component" value="Chromosome 12"/>
</dbReference>
<reference evidence="15" key="2">
    <citation type="submission" date="2013-04" db="UniProtKB">
        <authorList>
            <consortium name="EnsemblPlants"/>
        </authorList>
    </citation>
    <scope>IDENTIFICATION</scope>
</reference>
<evidence type="ECO:0000256" key="6">
    <source>
        <dbReference type="ARBA" id="ARBA00022737"/>
    </source>
</evidence>
<reference evidence="15" key="1">
    <citation type="journal article" date="2013" name="Nat. Commun.">
        <title>Whole-genome sequencing of Oryza brachyantha reveals mechanisms underlying Oryza genome evolution.</title>
        <authorList>
            <person name="Chen J."/>
            <person name="Huang Q."/>
            <person name="Gao D."/>
            <person name="Wang J."/>
            <person name="Lang Y."/>
            <person name="Liu T."/>
            <person name="Li B."/>
            <person name="Bai Z."/>
            <person name="Luis Goicoechea J."/>
            <person name="Liang C."/>
            <person name="Chen C."/>
            <person name="Zhang W."/>
            <person name="Sun S."/>
            <person name="Liao Y."/>
            <person name="Zhang X."/>
            <person name="Yang L."/>
            <person name="Song C."/>
            <person name="Wang M."/>
            <person name="Shi J."/>
            <person name="Liu G."/>
            <person name="Liu J."/>
            <person name="Zhou H."/>
            <person name="Zhou W."/>
            <person name="Yu Q."/>
            <person name="An N."/>
            <person name="Chen Y."/>
            <person name="Cai Q."/>
            <person name="Wang B."/>
            <person name="Liu B."/>
            <person name="Min J."/>
            <person name="Huang Y."/>
            <person name="Wu H."/>
            <person name="Li Z."/>
            <person name="Zhang Y."/>
            <person name="Yin Y."/>
            <person name="Song W."/>
            <person name="Jiang J."/>
            <person name="Jackson S.A."/>
            <person name="Wing R.A."/>
            <person name="Wang J."/>
            <person name="Chen M."/>
        </authorList>
    </citation>
    <scope>NUCLEOTIDE SEQUENCE [LARGE SCALE GENOMIC DNA]</scope>
    <source>
        <strain evidence="15">cv. IRGC 101232</strain>
    </source>
</reference>
<evidence type="ECO:0000256" key="4">
    <source>
        <dbReference type="ARBA" id="ARBA00022502"/>
    </source>
</evidence>
<evidence type="ECO:0000256" key="8">
    <source>
        <dbReference type="ARBA" id="ARBA00022989"/>
    </source>
</evidence>
<dbReference type="PANTHER" id="PTHR23056">
    <property type="entry name" value="CALCINEURIN B"/>
    <property type="match status" value="1"/>
</dbReference>
<comment type="subcellular location">
    <subcellularLocation>
        <location evidence="1">Endoplasmic reticulum membrane</location>
        <topology evidence="1">Single-pass membrane protein</topology>
    </subcellularLocation>
    <subcellularLocation>
        <location evidence="12">Membrane</location>
    </subcellularLocation>
</comment>
<dbReference type="InterPro" id="IPR045198">
    <property type="entry name" value="CNBL1-10"/>
</dbReference>
<dbReference type="EnsemblPlants" id="OB12G24530.1">
    <property type="protein sequence ID" value="OB12G24530.1"/>
    <property type="gene ID" value="OB12G24530"/>
</dbReference>
<keyword evidence="7" id="KW-0256">Endoplasmic reticulum</keyword>
<dbReference type="FunFam" id="1.10.238.10:FF:000073">
    <property type="entry name" value="calcineurin B-like protein 3"/>
    <property type="match status" value="1"/>
</dbReference>
<dbReference type="Pfam" id="PF13499">
    <property type="entry name" value="EF-hand_7"/>
    <property type="match status" value="1"/>
</dbReference>
<dbReference type="SMART" id="SM00054">
    <property type="entry name" value="EFh"/>
    <property type="match status" value="2"/>
</dbReference>